<organism evidence="7 8">
    <name type="scientific">Speluncibacter jeojiensis</name>
    <dbReference type="NCBI Taxonomy" id="2710754"/>
    <lineage>
        <taxon>Bacteria</taxon>
        <taxon>Bacillati</taxon>
        <taxon>Actinomycetota</taxon>
        <taxon>Actinomycetes</taxon>
        <taxon>Mycobacteriales</taxon>
        <taxon>Speluncibacteraceae</taxon>
        <taxon>Speluncibacter</taxon>
    </lineage>
</organism>
<dbReference type="InterPro" id="IPR051313">
    <property type="entry name" value="Bact_iron-sidero_bind"/>
</dbReference>
<keyword evidence="4 5" id="KW-0732">Signal</keyword>
<comment type="similarity">
    <text evidence="2">Belongs to the bacterial solute-binding protein 8 family.</text>
</comment>
<protein>
    <submittedName>
        <fullName evidence="7">ABC transporter substrate-binding protein</fullName>
    </submittedName>
</protein>
<dbReference type="AlphaFoldDB" id="A0A9X4M0A7"/>
<keyword evidence="3" id="KW-0813">Transport</keyword>
<evidence type="ECO:0000313" key="8">
    <source>
        <dbReference type="Proteomes" id="UP001152755"/>
    </source>
</evidence>
<evidence type="ECO:0000313" key="7">
    <source>
        <dbReference type="EMBL" id="MDG3014635.1"/>
    </source>
</evidence>
<name>A0A9X4M0A7_9ACTN</name>
<comment type="subcellular location">
    <subcellularLocation>
        <location evidence="1">Cell envelope</location>
    </subcellularLocation>
</comment>
<dbReference type="EMBL" id="JANRHA010000004">
    <property type="protein sequence ID" value="MDG3014635.1"/>
    <property type="molecule type" value="Genomic_DNA"/>
</dbReference>
<dbReference type="SUPFAM" id="SSF53807">
    <property type="entry name" value="Helical backbone' metal receptor"/>
    <property type="match status" value="1"/>
</dbReference>
<feature type="chain" id="PRO_5040978316" evidence="5">
    <location>
        <begin position="25"/>
        <end position="327"/>
    </location>
</feature>
<dbReference type="Proteomes" id="UP001152755">
    <property type="component" value="Unassembled WGS sequence"/>
</dbReference>
<proteinExistence type="inferred from homology"/>
<evidence type="ECO:0000256" key="3">
    <source>
        <dbReference type="ARBA" id="ARBA00022448"/>
    </source>
</evidence>
<evidence type="ECO:0000259" key="6">
    <source>
        <dbReference type="PROSITE" id="PS50983"/>
    </source>
</evidence>
<dbReference type="PROSITE" id="PS51257">
    <property type="entry name" value="PROKAR_LIPOPROTEIN"/>
    <property type="match status" value="1"/>
</dbReference>
<dbReference type="InterPro" id="IPR002491">
    <property type="entry name" value="ABC_transptr_periplasmic_BD"/>
</dbReference>
<dbReference type="Gene3D" id="3.40.50.1980">
    <property type="entry name" value="Nitrogenase molybdenum iron protein domain"/>
    <property type="match status" value="2"/>
</dbReference>
<dbReference type="PANTHER" id="PTHR30532">
    <property type="entry name" value="IRON III DICITRATE-BINDING PERIPLASMIC PROTEIN"/>
    <property type="match status" value="1"/>
</dbReference>
<evidence type="ECO:0000256" key="1">
    <source>
        <dbReference type="ARBA" id="ARBA00004196"/>
    </source>
</evidence>
<dbReference type="PANTHER" id="PTHR30532:SF24">
    <property type="entry name" value="FERRIC ENTEROBACTIN-BINDING PERIPLASMIC PROTEIN FEPB"/>
    <property type="match status" value="1"/>
</dbReference>
<comment type="caution">
    <text evidence="7">The sequence shown here is derived from an EMBL/GenBank/DDBJ whole genome shotgun (WGS) entry which is preliminary data.</text>
</comment>
<dbReference type="Pfam" id="PF01497">
    <property type="entry name" value="Peripla_BP_2"/>
    <property type="match status" value="1"/>
</dbReference>
<evidence type="ECO:0000256" key="5">
    <source>
        <dbReference type="SAM" id="SignalP"/>
    </source>
</evidence>
<keyword evidence="8" id="KW-1185">Reference proteome</keyword>
<evidence type="ECO:0000256" key="4">
    <source>
        <dbReference type="ARBA" id="ARBA00022729"/>
    </source>
</evidence>
<dbReference type="PROSITE" id="PS50983">
    <property type="entry name" value="FE_B12_PBP"/>
    <property type="match status" value="1"/>
</dbReference>
<evidence type="ECO:0000256" key="2">
    <source>
        <dbReference type="ARBA" id="ARBA00008814"/>
    </source>
</evidence>
<accession>A0A9X4M0A7</accession>
<feature type="signal peptide" evidence="5">
    <location>
        <begin position="1"/>
        <end position="24"/>
    </location>
</feature>
<dbReference type="RefSeq" id="WP_332519671.1">
    <property type="nucleotide sequence ID" value="NZ_JANRHA010000004.1"/>
</dbReference>
<gene>
    <name evidence="7" type="ORF">NVS88_08700</name>
</gene>
<feature type="domain" description="Fe/B12 periplasmic-binding" evidence="6">
    <location>
        <begin position="60"/>
        <end position="326"/>
    </location>
</feature>
<dbReference type="GO" id="GO:1901678">
    <property type="term" value="P:iron coordination entity transport"/>
    <property type="evidence" value="ECO:0007669"/>
    <property type="project" value="UniProtKB-ARBA"/>
</dbReference>
<sequence>MHSRIIGGRSIRRLVVALTTGALALTVAACGSDDTAPAAGPAVTIEHTLGSTTITGVPQRIVTLGSQWLDATESLGVTPVGYIDNVALTTGGTPAPWEPAALADSKQIDAKGDIVEQVAALRPDLILAPGFATDRQTYDQLSKLAPTIPNLGTEQVEPWDEEVEIMGRILHREDRAKQVVADVNGKIDALAQQNPGLKGKTFVTSFLASPTQLMVLADPKDGASALFERLGMQLPAHLVAEVGSAGRTALSPERLGDLDSDLLVITSPANLTDSIAQLPGYDELPAVRKDAVAKVDLATGTGINVPTPLSIPYVLDKLTPALVNAAK</sequence>
<dbReference type="GO" id="GO:0030288">
    <property type="term" value="C:outer membrane-bounded periplasmic space"/>
    <property type="evidence" value="ECO:0007669"/>
    <property type="project" value="TreeGrafter"/>
</dbReference>
<reference evidence="7" key="1">
    <citation type="submission" date="2022-08" db="EMBL/GenBank/DDBJ databases">
        <title>Genome analysis of Corynebacteriales strain.</title>
        <authorList>
            <person name="Lee S.D."/>
        </authorList>
    </citation>
    <scope>NUCLEOTIDE SEQUENCE</scope>
    <source>
        <strain evidence="7">D3-21</strain>
    </source>
</reference>